<evidence type="ECO:0000313" key="15">
    <source>
        <dbReference type="Proteomes" id="UP001164761"/>
    </source>
</evidence>
<dbReference type="EMBL" id="CP104067">
    <property type="protein sequence ID" value="WAH42191.1"/>
    <property type="molecule type" value="Genomic_DNA"/>
</dbReference>
<dbReference type="GO" id="GO:0043822">
    <property type="term" value="F:ribonuclease M5 activity"/>
    <property type="evidence" value="ECO:0007669"/>
    <property type="project" value="UniProtKB-EC"/>
</dbReference>
<comment type="subcellular location">
    <subcellularLocation>
        <location evidence="11">Cytoplasm</location>
    </subcellularLocation>
</comment>
<dbReference type="PANTHER" id="PTHR39156">
    <property type="entry name" value="RIBONUCLEASE M5"/>
    <property type="match status" value="1"/>
</dbReference>
<dbReference type="EC" id="3.1.26.8" evidence="11 12"/>
<evidence type="ECO:0000256" key="11">
    <source>
        <dbReference type="HAMAP-Rule" id="MF_01469"/>
    </source>
</evidence>
<reference evidence="14" key="1">
    <citation type="submission" date="2022-08" db="EMBL/GenBank/DDBJ databases">
        <title>Alicyclobacillus fastidiosus DSM 17978, complete genome.</title>
        <authorList>
            <person name="Wang Q."/>
            <person name="Cai R."/>
            <person name="Wang Z."/>
        </authorList>
    </citation>
    <scope>NUCLEOTIDE SEQUENCE</scope>
    <source>
        <strain evidence="14">DSM 17978</strain>
    </source>
</reference>
<dbReference type="InterPro" id="IPR025156">
    <property type="entry name" value="RNase_M5_C"/>
</dbReference>
<keyword evidence="15" id="KW-1185">Reference proteome</keyword>
<evidence type="ECO:0000256" key="2">
    <source>
        <dbReference type="ARBA" id="ARBA00022517"/>
    </source>
</evidence>
<evidence type="ECO:0000256" key="5">
    <source>
        <dbReference type="ARBA" id="ARBA00022723"/>
    </source>
</evidence>
<dbReference type="InterPro" id="IPR004466">
    <property type="entry name" value="RNase_M5"/>
</dbReference>
<evidence type="ECO:0000256" key="12">
    <source>
        <dbReference type="NCBIfam" id="TIGR00334"/>
    </source>
</evidence>
<dbReference type="SMART" id="SM00493">
    <property type="entry name" value="TOPRIM"/>
    <property type="match status" value="1"/>
</dbReference>
<organism evidence="14 15">
    <name type="scientific">Alicyclobacillus fastidiosus</name>
    <dbReference type="NCBI Taxonomy" id="392011"/>
    <lineage>
        <taxon>Bacteria</taxon>
        <taxon>Bacillati</taxon>
        <taxon>Bacillota</taxon>
        <taxon>Bacilli</taxon>
        <taxon>Bacillales</taxon>
        <taxon>Alicyclobacillaceae</taxon>
        <taxon>Alicyclobacillus</taxon>
    </lineage>
</organism>
<protein>
    <recommendedName>
        <fullName evidence="11 12">Ribonuclease M5</fullName>
        <ecNumber evidence="11 12">3.1.26.8</ecNumber>
    </recommendedName>
    <alternativeName>
        <fullName evidence="11">RNase M5</fullName>
    </alternativeName>
    <alternativeName>
        <fullName evidence="11">Ribosomal RNA terminal maturase M5</fullName>
    </alternativeName>
</protein>
<proteinExistence type="inferred from homology"/>
<feature type="domain" description="Toprim" evidence="13">
    <location>
        <begin position="11"/>
        <end position="84"/>
    </location>
</feature>
<keyword evidence="7 11" id="KW-0255">Endonuclease</keyword>
<keyword evidence="4 11" id="KW-0540">Nuclease</keyword>
<keyword evidence="5" id="KW-0479">Metal-binding</keyword>
<name>A0ABY6ZJA8_9BACL</name>
<gene>
    <name evidence="11 14" type="primary">rnmV</name>
    <name evidence="14" type="ORF">NZD89_01365</name>
</gene>
<evidence type="ECO:0000313" key="14">
    <source>
        <dbReference type="EMBL" id="WAH42191.1"/>
    </source>
</evidence>
<dbReference type="PANTHER" id="PTHR39156:SF2">
    <property type="entry name" value="DNA PRIMASE (BACTERIAL TYPE) AND SMALL PRIMASE-LIKE PROTEINS"/>
    <property type="match status" value="1"/>
</dbReference>
<evidence type="ECO:0000259" key="13">
    <source>
        <dbReference type="SMART" id="SM00493"/>
    </source>
</evidence>
<accession>A0ABY6ZJA8</accession>
<keyword evidence="8 11" id="KW-0378">Hydrolase</keyword>
<evidence type="ECO:0000256" key="8">
    <source>
        <dbReference type="ARBA" id="ARBA00022801"/>
    </source>
</evidence>
<evidence type="ECO:0000256" key="9">
    <source>
        <dbReference type="ARBA" id="ARBA00022842"/>
    </source>
</evidence>
<keyword evidence="3 11" id="KW-0698">rRNA processing</keyword>
<dbReference type="SUPFAM" id="SSF110455">
    <property type="entry name" value="Toprim domain"/>
    <property type="match status" value="1"/>
</dbReference>
<keyword evidence="6 11" id="KW-0699">rRNA-binding</keyword>
<evidence type="ECO:0000256" key="3">
    <source>
        <dbReference type="ARBA" id="ARBA00022552"/>
    </source>
</evidence>
<dbReference type="HAMAP" id="MF_01469">
    <property type="entry name" value="RNase_M5"/>
    <property type="match status" value="1"/>
</dbReference>
<evidence type="ECO:0000256" key="10">
    <source>
        <dbReference type="ARBA" id="ARBA00022884"/>
    </source>
</evidence>
<comment type="function">
    <text evidence="11">Required for correct processing of both the 5' and 3' ends of 5S rRNA precursor. Cleaves both sides of a double-stranded region yielding mature 5S rRNA in one step.</text>
</comment>
<dbReference type="Pfam" id="PF13331">
    <property type="entry name" value="DUF4093"/>
    <property type="match status" value="1"/>
</dbReference>
<keyword evidence="9" id="KW-0460">Magnesium</keyword>
<evidence type="ECO:0000256" key="1">
    <source>
        <dbReference type="ARBA" id="ARBA00022490"/>
    </source>
</evidence>
<dbReference type="Proteomes" id="UP001164761">
    <property type="component" value="Chromosome"/>
</dbReference>
<evidence type="ECO:0000256" key="4">
    <source>
        <dbReference type="ARBA" id="ARBA00022722"/>
    </source>
</evidence>
<sequence>MVNEHERPVVDEIVVVEGIHDKQVVDLAVQADVHVLGGDRIGQRTMDVLRRAVRTRGVIVLTDPDGAGERIRRRIDQAVPGCGHAHIPRKRAQSAKGLGVEHAAPADVRAAILKVRLSRSESHPSTTPVERFTQSDLLEARLLGCEEAAARRTALGDMLGIGYGNAKAFLNKLNTLGVTREEWESALERLQTE</sequence>
<evidence type="ECO:0000256" key="6">
    <source>
        <dbReference type="ARBA" id="ARBA00022730"/>
    </source>
</evidence>
<comment type="catalytic activity">
    <reaction evidence="11">
        <text>Endonucleolytic cleavage of RNA, removing 21 and 42 nucleotides, respectively, from the 5'- and 3'-termini of a 5S-rRNA precursor.</text>
        <dbReference type="EC" id="3.1.26.8"/>
    </reaction>
</comment>
<comment type="similarity">
    <text evidence="11">Belongs to the ribonuclease M5 family.</text>
</comment>
<dbReference type="InterPro" id="IPR006171">
    <property type="entry name" value="TOPRIM_dom"/>
</dbReference>
<keyword evidence="1 11" id="KW-0963">Cytoplasm</keyword>
<dbReference type="Gene3D" id="3.40.1360.10">
    <property type="match status" value="1"/>
</dbReference>
<dbReference type="NCBIfam" id="TIGR00334">
    <property type="entry name" value="5S_RNA_mat_M5"/>
    <property type="match status" value="1"/>
</dbReference>
<keyword evidence="10 11" id="KW-0694">RNA-binding</keyword>
<keyword evidence="2 11" id="KW-0690">Ribosome biogenesis</keyword>
<dbReference type="RefSeq" id="WP_268006084.1">
    <property type="nucleotide sequence ID" value="NZ_BSUT01000001.1"/>
</dbReference>
<evidence type="ECO:0000256" key="7">
    <source>
        <dbReference type="ARBA" id="ARBA00022759"/>
    </source>
</evidence>